<dbReference type="AlphaFoldDB" id="A0A9W8K2M3"/>
<proteinExistence type="predicted"/>
<sequence length="343" mass="37807">MPSFFKNAQNVSIRGGTFHVVNGGMQVFDNSRHTTNVDSFNTHSNVVQGSHNDNSQRFHGTGPHLLPPSMGRDRPRSAGSDYGSQSIPPLPPPSAHPAHMNPEYLPPGSRTYTQGSFNTTNQLADNVHNNNSQEYGTPPPSERKKRKKKKKEAYFSEDEDNDTQMTNGDESEDDQRPAPPTTPLSNAGWNGYPPPPGDKGNPYARGALGRGYHPPMPYSRCTGTKGMVTHRPCLRTIHIRALGTGVINEQVPGPGGVYQMDDQAKRMFADTMDKAKATLDQDMAEMGVETKRKKKKERGPTQAPPAEASDLGRRRWWWAEEKGGLFAQNVSPRGAWQPAPIIK</sequence>
<organism evidence="2 3">
    <name type="scientific">Agrocybe chaxingu</name>
    <dbReference type="NCBI Taxonomy" id="84603"/>
    <lineage>
        <taxon>Eukaryota</taxon>
        <taxon>Fungi</taxon>
        <taxon>Dikarya</taxon>
        <taxon>Basidiomycota</taxon>
        <taxon>Agaricomycotina</taxon>
        <taxon>Agaricomycetes</taxon>
        <taxon>Agaricomycetidae</taxon>
        <taxon>Agaricales</taxon>
        <taxon>Agaricineae</taxon>
        <taxon>Strophariaceae</taxon>
        <taxon>Agrocybe</taxon>
    </lineage>
</organism>
<feature type="region of interest" description="Disordered" evidence="1">
    <location>
        <begin position="288"/>
        <end position="314"/>
    </location>
</feature>
<dbReference type="Proteomes" id="UP001148786">
    <property type="component" value="Unassembled WGS sequence"/>
</dbReference>
<keyword evidence="3" id="KW-1185">Reference proteome</keyword>
<name>A0A9W8K2M3_9AGAR</name>
<reference evidence="2" key="1">
    <citation type="submission" date="2022-07" db="EMBL/GenBank/DDBJ databases">
        <title>Genome Sequence of Agrocybe chaxingu.</title>
        <authorList>
            <person name="Buettner E."/>
        </authorList>
    </citation>
    <scope>NUCLEOTIDE SEQUENCE</scope>
    <source>
        <strain evidence="2">MP-N11</strain>
    </source>
</reference>
<feature type="region of interest" description="Disordered" evidence="1">
    <location>
        <begin position="39"/>
        <end position="208"/>
    </location>
</feature>
<comment type="caution">
    <text evidence="2">The sequence shown here is derived from an EMBL/GenBank/DDBJ whole genome shotgun (WGS) entry which is preliminary data.</text>
</comment>
<gene>
    <name evidence="2" type="ORF">NLJ89_g5270</name>
</gene>
<accession>A0A9W8K2M3</accession>
<protein>
    <submittedName>
        <fullName evidence="2">Uncharacterized protein</fullName>
    </submittedName>
</protein>
<feature type="compositionally biased region" description="Polar residues" evidence="1">
    <location>
        <begin position="39"/>
        <end position="58"/>
    </location>
</feature>
<evidence type="ECO:0000256" key="1">
    <source>
        <dbReference type="SAM" id="MobiDB-lite"/>
    </source>
</evidence>
<dbReference type="EMBL" id="JANKHO010000485">
    <property type="protein sequence ID" value="KAJ3509338.1"/>
    <property type="molecule type" value="Genomic_DNA"/>
</dbReference>
<dbReference type="OrthoDB" id="2985906at2759"/>
<evidence type="ECO:0000313" key="3">
    <source>
        <dbReference type="Proteomes" id="UP001148786"/>
    </source>
</evidence>
<feature type="compositionally biased region" description="Polar residues" evidence="1">
    <location>
        <begin position="110"/>
        <end position="135"/>
    </location>
</feature>
<evidence type="ECO:0000313" key="2">
    <source>
        <dbReference type="EMBL" id="KAJ3509338.1"/>
    </source>
</evidence>